<organism evidence="7 8">
    <name type="scientific">Desulfofundulus australicus DSM 11792</name>
    <dbReference type="NCBI Taxonomy" id="1121425"/>
    <lineage>
        <taxon>Bacteria</taxon>
        <taxon>Bacillati</taxon>
        <taxon>Bacillota</taxon>
        <taxon>Clostridia</taxon>
        <taxon>Eubacteriales</taxon>
        <taxon>Peptococcaceae</taxon>
        <taxon>Desulfofundulus</taxon>
    </lineage>
</organism>
<dbReference type="PANTHER" id="PTHR43213:SF5">
    <property type="entry name" value="BIFUNCTIONAL DTTP_UTP PYROPHOSPHATASE_METHYLTRANSFERASE PROTEIN-RELATED"/>
    <property type="match status" value="1"/>
</dbReference>
<dbReference type="InterPro" id="IPR003697">
    <property type="entry name" value="Maf-like"/>
</dbReference>
<feature type="site" description="Important for substrate specificity" evidence="6">
    <location>
        <position position="154"/>
    </location>
</feature>
<dbReference type="InterPro" id="IPR029001">
    <property type="entry name" value="ITPase-like_fam"/>
</dbReference>
<dbReference type="EMBL" id="FQUW01000010">
    <property type="protein sequence ID" value="SHE86701.1"/>
    <property type="molecule type" value="Genomic_DNA"/>
</dbReference>
<dbReference type="Proteomes" id="UP000184196">
    <property type="component" value="Unassembled WGS sequence"/>
</dbReference>
<comment type="function">
    <text evidence="6">Nucleoside triphosphate pyrophosphatase that hydrolyzes dTTP and UTP. May have a dual role in cell division arrest and in preventing the incorporation of modified nucleotides into cellular nucleic acids.</text>
</comment>
<evidence type="ECO:0000256" key="3">
    <source>
        <dbReference type="ARBA" id="ARBA00022490"/>
    </source>
</evidence>
<dbReference type="Pfam" id="PF02545">
    <property type="entry name" value="Maf"/>
    <property type="match status" value="1"/>
</dbReference>
<dbReference type="RefSeq" id="WP_073163583.1">
    <property type="nucleotide sequence ID" value="NZ_FQUW01000010.1"/>
</dbReference>
<dbReference type="GO" id="GO:0005737">
    <property type="term" value="C:cytoplasm"/>
    <property type="evidence" value="ECO:0007669"/>
    <property type="project" value="UniProtKB-SubCell"/>
</dbReference>
<evidence type="ECO:0000256" key="4">
    <source>
        <dbReference type="ARBA" id="ARBA00022801"/>
    </source>
</evidence>
<evidence type="ECO:0000313" key="7">
    <source>
        <dbReference type="EMBL" id="SHE86701.1"/>
    </source>
</evidence>
<protein>
    <recommendedName>
        <fullName evidence="6">dTTP/UTP pyrophosphatase</fullName>
        <shortName evidence="6">dTTPase/UTPase</shortName>
        <ecNumber evidence="6">3.6.1.9</ecNumber>
    </recommendedName>
    <alternativeName>
        <fullName evidence="6">Nucleoside triphosphate pyrophosphatase</fullName>
    </alternativeName>
    <alternativeName>
        <fullName evidence="6">Nucleotide pyrophosphatase</fullName>
        <shortName evidence="6">Nucleotide PPase</shortName>
    </alternativeName>
</protein>
<gene>
    <name evidence="7" type="ORF">SAMN02745218_00941</name>
</gene>
<comment type="cofactor">
    <cofactor evidence="1 6">
        <name>a divalent metal cation</name>
        <dbReference type="ChEBI" id="CHEBI:60240"/>
    </cofactor>
</comment>
<dbReference type="PIRSF" id="PIRSF006305">
    <property type="entry name" value="Maf"/>
    <property type="match status" value="1"/>
</dbReference>
<accession>A0A1M4WZK8</accession>
<dbReference type="HAMAP" id="MF_00528">
    <property type="entry name" value="Maf"/>
    <property type="match status" value="1"/>
</dbReference>
<dbReference type="GO" id="GO:0036218">
    <property type="term" value="F:dTTP diphosphatase activity"/>
    <property type="evidence" value="ECO:0007669"/>
    <property type="project" value="RHEA"/>
</dbReference>
<evidence type="ECO:0000256" key="2">
    <source>
        <dbReference type="ARBA" id="ARBA00004496"/>
    </source>
</evidence>
<keyword evidence="8" id="KW-1185">Reference proteome</keyword>
<dbReference type="OrthoDB" id="9807767at2"/>
<evidence type="ECO:0000256" key="1">
    <source>
        <dbReference type="ARBA" id="ARBA00001968"/>
    </source>
</evidence>
<evidence type="ECO:0000256" key="5">
    <source>
        <dbReference type="ARBA" id="ARBA00023080"/>
    </source>
</evidence>
<feature type="site" description="Important for substrate specificity" evidence="6">
    <location>
        <position position="12"/>
    </location>
</feature>
<proteinExistence type="inferred from homology"/>
<keyword evidence="5 6" id="KW-0546">Nucleotide metabolism</keyword>
<feature type="active site" description="Proton acceptor" evidence="6">
    <location>
        <position position="69"/>
    </location>
</feature>
<name>A0A1M4WZK8_9FIRM</name>
<dbReference type="CDD" id="cd00555">
    <property type="entry name" value="Maf"/>
    <property type="match status" value="1"/>
</dbReference>
<evidence type="ECO:0000256" key="6">
    <source>
        <dbReference type="HAMAP-Rule" id="MF_00528"/>
    </source>
</evidence>
<comment type="caution">
    <text evidence="6">Lacks conserved residue(s) required for the propagation of feature annotation.</text>
</comment>
<dbReference type="EC" id="3.6.1.9" evidence="6"/>
<dbReference type="NCBIfam" id="TIGR00172">
    <property type="entry name" value="maf"/>
    <property type="match status" value="1"/>
</dbReference>
<sequence>MLPIYLASSSPRRKMLLEQLGLPFTVVPPDVEEEEHDGLPPRKLVEALAAKKARAVAPAISRGLVLAADTVVVFQDRVLGKPAGPREAAFMLSLLSGNEHEVYTGLAVMEKPSGRLVVTHECTRVRFRTLEEEEIARYVATGEPLDKAGAYAAQGLGAIFIAGIKGCYFNVVGLPLARLARVLREFGVDPLKCFLEK</sequence>
<dbReference type="GO" id="GO:0036221">
    <property type="term" value="F:UTP diphosphatase activity"/>
    <property type="evidence" value="ECO:0007669"/>
    <property type="project" value="RHEA"/>
</dbReference>
<comment type="similarity">
    <text evidence="6">Belongs to the Maf family. YhdE subfamily.</text>
</comment>
<keyword evidence="4 6" id="KW-0378">Hydrolase</keyword>
<dbReference type="SUPFAM" id="SSF52972">
    <property type="entry name" value="ITPase-like"/>
    <property type="match status" value="1"/>
</dbReference>
<dbReference type="Gene3D" id="3.90.950.10">
    <property type="match status" value="1"/>
</dbReference>
<dbReference type="AlphaFoldDB" id="A0A1M4WZK8"/>
<dbReference type="GO" id="GO:0009117">
    <property type="term" value="P:nucleotide metabolic process"/>
    <property type="evidence" value="ECO:0007669"/>
    <property type="project" value="UniProtKB-KW"/>
</dbReference>
<feature type="site" description="Important for substrate specificity" evidence="6">
    <location>
        <position position="70"/>
    </location>
</feature>
<keyword evidence="3 6" id="KW-0963">Cytoplasm</keyword>
<comment type="catalytic activity">
    <reaction evidence="6">
        <text>UTP + H2O = UMP + diphosphate + H(+)</text>
        <dbReference type="Rhea" id="RHEA:29395"/>
        <dbReference type="ChEBI" id="CHEBI:15377"/>
        <dbReference type="ChEBI" id="CHEBI:15378"/>
        <dbReference type="ChEBI" id="CHEBI:33019"/>
        <dbReference type="ChEBI" id="CHEBI:46398"/>
        <dbReference type="ChEBI" id="CHEBI:57865"/>
        <dbReference type="EC" id="3.6.1.9"/>
    </reaction>
</comment>
<reference evidence="8" key="1">
    <citation type="submission" date="2016-11" db="EMBL/GenBank/DDBJ databases">
        <authorList>
            <person name="Varghese N."/>
            <person name="Submissions S."/>
        </authorList>
    </citation>
    <scope>NUCLEOTIDE SEQUENCE [LARGE SCALE GENOMIC DNA]</scope>
    <source>
        <strain evidence="8">DSM 11792</strain>
    </source>
</reference>
<dbReference type="PANTHER" id="PTHR43213">
    <property type="entry name" value="BIFUNCTIONAL DTTP/UTP PYROPHOSPHATASE/METHYLTRANSFERASE PROTEIN-RELATED"/>
    <property type="match status" value="1"/>
</dbReference>
<dbReference type="FunFam" id="3.90.950.10:FF:000005">
    <property type="entry name" value="7-methyl-GTP pyrophosphatase"/>
    <property type="match status" value="1"/>
</dbReference>
<evidence type="ECO:0000313" key="8">
    <source>
        <dbReference type="Proteomes" id="UP000184196"/>
    </source>
</evidence>
<comment type="subcellular location">
    <subcellularLocation>
        <location evidence="2 6">Cytoplasm</location>
    </subcellularLocation>
</comment>
<comment type="catalytic activity">
    <reaction evidence="6">
        <text>dTTP + H2O = dTMP + diphosphate + H(+)</text>
        <dbReference type="Rhea" id="RHEA:28534"/>
        <dbReference type="ChEBI" id="CHEBI:15377"/>
        <dbReference type="ChEBI" id="CHEBI:15378"/>
        <dbReference type="ChEBI" id="CHEBI:33019"/>
        <dbReference type="ChEBI" id="CHEBI:37568"/>
        <dbReference type="ChEBI" id="CHEBI:63528"/>
        <dbReference type="EC" id="3.6.1.9"/>
    </reaction>
</comment>